<dbReference type="OrthoDB" id="5946895at2759"/>
<name>A0A2G8JVL4_STIJA</name>
<dbReference type="InterPro" id="IPR011051">
    <property type="entry name" value="RmlC_Cupin_sf"/>
</dbReference>
<comment type="caution">
    <text evidence="1">The sequence shown here is derived from an EMBL/GenBank/DDBJ whole genome shotgun (WGS) entry which is preliminary data.</text>
</comment>
<dbReference type="AlphaFoldDB" id="A0A2G8JVL4"/>
<dbReference type="Gene3D" id="2.60.120.10">
    <property type="entry name" value="Jelly Rolls"/>
    <property type="match status" value="1"/>
</dbReference>
<evidence type="ECO:0008006" key="3">
    <source>
        <dbReference type="Google" id="ProtNLM"/>
    </source>
</evidence>
<organism evidence="1 2">
    <name type="scientific">Stichopus japonicus</name>
    <name type="common">Sea cucumber</name>
    <dbReference type="NCBI Taxonomy" id="307972"/>
    <lineage>
        <taxon>Eukaryota</taxon>
        <taxon>Metazoa</taxon>
        <taxon>Echinodermata</taxon>
        <taxon>Eleutherozoa</taxon>
        <taxon>Echinozoa</taxon>
        <taxon>Holothuroidea</taxon>
        <taxon>Aspidochirotacea</taxon>
        <taxon>Aspidochirotida</taxon>
        <taxon>Stichopodidae</taxon>
        <taxon>Apostichopus</taxon>
    </lineage>
</organism>
<evidence type="ECO:0000313" key="2">
    <source>
        <dbReference type="Proteomes" id="UP000230750"/>
    </source>
</evidence>
<evidence type="ECO:0000313" key="1">
    <source>
        <dbReference type="EMBL" id="PIK39759.1"/>
    </source>
</evidence>
<proteinExistence type="predicted"/>
<reference evidence="1 2" key="1">
    <citation type="journal article" date="2017" name="PLoS Biol.">
        <title>The sea cucumber genome provides insights into morphological evolution and visceral regeneration.</title>
        <authorList>
            <person name="Zhang X."/>
            <person name="Sun L."/>
            <person name="Yuan J."/>
            <person name="Sun Y."/>
            <person name="Gao Y."/>
            <person name="Zhang L."/>
            <person name="Li S."/>
            <person name="Dai H."/>
            <person name="Hamel J.F."/>
            <person name="Liu C."/>
            <person name="Yu Y."/>
            <person name="Liu S."/>
            <person name="Lin W."/>
            <person name="Guo K."/>
            <person name="Jin S."/>
            <person name="Xu P."/>
            <person name="Storey K.B."/>
            <person name="Huan P."/>
            <person name="Zhang T."/>
            <person name="Zhou Y."/>
            <person name="Zhang J."/>
            <person name="Lin C."/>
            <person name="Li X."/>
            <person name="Xing L."/>
            <person name="Huo D."/>
            <person name="Sun M."/>
            <person name="Wang L."/>
            <person name="Mercier A."/>
            <person name="Li F."/>
            <person name="Yang H."/>
            <person name="Xiang J."/>
        </authorList>
    </citation>
    <scope>NUCLEOTIDE SEQUENCE [LARGE SCALE GENOMIC DNA]</scope>
    <source>
        <strain evidence="1">Shaxun</strain>
        <tissue evidence="1">Muscle</tissue>
    </source>
</reference>
<dbReference type="InterPro" id="IPR014710">
    <property type="entry name" value="RmlC-like_jellyroll"/>
</dbReference>
<protein>
    <recommendedName>
        <fullName evidence="3">Cysteine dioxygenase</fullName>
    </recommendedName>
</protein>
<sequence>MDDNTADHVGISSQVCKERQSTWSREFPSINKGTFSISCVRDTPFNVVIRGVDSSGKFVTGYWIALAIRRNCASFLVNVNGKIQRVAKVTEQTQTKAIGYEAGRRITYWLSFDRDNKLLKFGKGYRMKETTLLKADFKKVAATNDVFNHMFFSSDNRKWIDQYDSANFTTNLERRSLDYGTAEVTFDSEPVTTNRSPIVRDSELANMFDIERGCFTFSSDLPLPCQTLYNNVKASHMTIHSAGSPSEKNNLIDAIRRSIESDEGVLHRKLLEKQEKSRGVFNEMYLRVTLGQNFGNSPGIPYVLEIWPKGHGSPIHSHGNAYGVIRVLHGGIRVHIYNNDAMDRNQQPLTSFDAVKGDITWLSPKWFQTHRLWNDTDDFCATLQCYKYGEEDDTHCPYFEYVSKTNEIGQFMPNSDFSFLEMYQLVMAEYQVKTKENNKKKHECTVM</sequence>
<dbReference type="Proteomes" id="UP000230750">
    <property type="component" value="Unassembled WGS sequence"/>
</dbReference>
<dbReference type="CDD" id="cd10548">
    <property type="entry name" value="cupin_CDO"/>
    <property type="match status" value="1"/>
</dbReference>
<dbReference type="SUPFAM" id="SSF51182">
    <property type="entry name" value="RmlC-like cupins"/>
    <property type="match status" value="1"/>
</dbReference>
<gene>
    <name evidence="1" type="ORF">BSL78_23400</name>
</gene>
<accession>A0A2G8JVL4</accession>
<dbReference type="EMBL" id="MRZV01001203">
    <property type="protein sequence ID" value="PIK39759.1"/>
    <property type="molecule type" value="Genomic_DNA"/>
</dbReference>
<keyword evidence="2" id="KW-1185">Reference proteome</keyword>